<dbReference type="Gramene" id="rna-AYBTSS11_LOCUS17311">
    <property type="protein sequence ID" value="CAJ1957647.1"/>
    <property type="gene ID" value="gene-AYBTSS11_LOCUS17311"/>
</dbReference>
<reference evidence="1" key="1">
    <citation type="submission" date="2023-10" db="EMBL/GenBank/DDBJ databases">
        <authorList>
            <person name="Domelevo Entfellner J.-B."/>
        </authorList>
    </citation>
    <scope>NUCLEOTIDE SEQUENCE</scope>
</reference>
<organism evidence="1 2">
    <name type="scientific">Sphenostylis stenocarpa</name>
    <dbReference type="NCBI Taxonomy" id="92480"/>
    <lineage>
        <taxon>Eukaryota</taxon>
        <taxon>Viridiplantae</taxon>
        <taxon>Streptophyta</taxon>
        <taxon>Embryophyta</taxon>
        <taxon>Tracheophyta</taxon>
        <taxon>Spermatophyta</taxon>
        <taxon>Magnoliopsida</taxon>
        <taxon>eudicotyledons</taxon>
        <taxon>Gunneridae</taxon>
        <taxon>Pentapetalae</taxon>
        <taxon>rosids</taxon>
        <taxon>fabids</taxon>
        <taxon>Fabales</taxon>
        <taxon>Fabaceae</taxon>
        <taxon>Papilionoideae</taxon>
        <taxon>50 kb inversion clade</taxon>
        <taxon>NPAAA clade</taxon>
        <taxon>indigoferoid/millettioid clade</taxon>
        <taxon>Phaseoleae</taxon>
        <taxon>Sphenostylis</taxon>
    </lineage>
</organism>
<accession>A0AA86SNG3</accession>
<protein>
    <submittedName>
        <fullName evidence="1">Uncharacterized protein</fullName>
    </submittedName>
</protein>
<evidence type="ECO:0000313" key="1">
    <source>
        <dbReference type="EMBL" id="CAJ1957647.1"/>
    </source>
</evidence>
<dbReference type="PANTHER" id="PTHR34541:SF2">
    <property type="entry name" value="OS01G0729900 PROTEIN"/>
    <property type="match status" value="1"/>
</dbReference>
<dbReference type="AlphaFoldDB" id="A0AA86SNG3"/>
<keyword evidence="2" id="KW-1185">Reference proteome</keyword>
<proteinExistence type="predicted"/>
<name>A0AA86SNG3_9FABA</name>
<dbReference type="Proteomes" id="UP001189624">
    <property type="component" value="Chromosome 5"/>
</dbReference>
<evidence type="ECO:0000313" key="2">
    <source>
        <dbReference type="Proteomes" id="UP001189624"/>
    </source>
</evidence>
<sequence length="468" mass="50458">MSVERSFEAWEEVQRHGLDLADRLAQGFSGLIHSHMNPPQFVWPNPPKSKLFDLEFPSQSFGKRDFALATEEYGINGVSAIFDIGNRIGQAGADFGASLNGLVQQFFRSLPVPVPFKHEETSVRVEGGDKGWQRGGVGLSVQEDLGLGSLSERLKNHGFAESVSGSGSGSTEEEGGGGFNLGSIGLMGRRQGIINFTSTYDSRTQEVEGSLVARGDLWRLEASHGGSTSGNENSSLFLVQLGPLLFIQWNALSLSSSVVKTQKVAANVHALPESRSLCKLIDYAFMMPPKIFSFVDLQFPNGQLTYVSGEGLSTSAFLPVCGGLLQAQGQYPGEMRFSFSCKNKWGTRITPMVQLPDKSFSLGLAQALAWKRSGLMLRPSIQFSVCPTVGGSNPGLRAELIHSVKEKLNLICGCAFMTYPSAFASVSIGRSKWNGNVGNSGLVLRVDVPLSTVGRPSFSIQINSGIEF</sequence>
<dbReference type="EMBL" id="OY731402">
    <property type="protein sequence ID" value="CAJ1957647.1"/>
    <property type="molecule type" value="Genomic_DNA"/>
</dbReference>
<dbReference type="PANTHER" id="PTHR34541">
    <property type="entry name" value="OS01G0729900 PROTEIN"/>
    <property type="match status" value="1"/>
</dbReference>
<gene>
    <name evidence="1" type="ORF">AYBTSS11_LOCUS17311</name>
</gene>